<comment type="caution">
    <text evidence="2">The sequence shown here is derived from an EMBL/GenBank/DDBJ whole genome shotgun (WGS) entry which is preliminary data.</text>
</comment>
<evidence type="ECO:0000313" key="2">
    <source>
        <dbReference type="EMBL" id="CAB9522169.1"/>
    </source>
</evidence>
<proteinExistence type="predicted"/>
<reference evidence="2" key="1">
    <citation type="submission" date="2020-06" db="EMBL/GenBank/DDBJ databases">
        <authorList>
            <consortium name="Plant Systems Biology data submission"/>
        </authorList>
    </citation>
    <scope>NUCLEOTIDE SEQUENCE</scope>
    <source>
        <strain evidence="2">D6</strain>
    </source>
</reference>
<dbReference type="AlphaFoldDB" id="A0A9N8ENC3"/>
<dbReference type="InterPro" id="IPR012674">
    <property type="entry name" value="Calycin"/>
</dbReference>
<gene>
    <name evidence="2" type="ORF">SEMRO_1274_G258380.1</name>
</gene>
<dbReference type="OrthoDB" id="43330at2759"/>
<organism evidence="2 3">
    <name type="scientific">Seminavis robusta</name>
    <dbReference type="NCBI Taxonomy" id="568900"/>
    <lineage>
        <taxon>Eukaryota</taxon>
        <taxon>Sar</taxon>
        <taxon>Stramenopiles</taxon>
        <taxon>Ochrophyta</taxon>
        <taxon>Bacillariophyta</taxon>
        <taxon>Bacillariophyceae</taxon>
        <taxon>Bacillariophycidae</taxon>
        <taxon>Naviculales</taxon>
        <taxon>Naviculaceae</taxon>
        <taxon>Seminavis</taxon>
    </lineage>
</organism>
<name>A0A9N8ENC3_9STRA</name>
<dbReference type="GO" id="GO:0000302">
    <property type="term" value="P:response to reactive oxygen species"/>
    <property type="evidence" value="ECO:0007669"/>
    <property type="project" value="TreeGrafter"/>
</dbReference>
<protein>
    <submittedName>
        <fullName evidence="2">Uncharacterized protein</fullName>
    </submittedName>
</protein>
<dbReference type="EMBL" id="CAICTM010001272">
    <property type="protein sequence ID" value="CAB9522169.1"/>
    <property type="molecule type" value="Genomic_DNA"/>
</dbReference>
<dbReference type="SUPFAM" id="SSF50814">
    <property type="entry name" value="Lipocalins"/>
    <property type="match status" value="1"/>
</dbReference>
<sequence>MKATTCAATFLLSALATTSAEETTSYLRSSTTQGERELQLPCWLPFSNCEDEASDCETVTPLSEDDFNVTKYIEKSWFIQKQQVNPYQSEDQLNCVVATYNERDDGFIEVQNAGKTGGVDGAAQNSDTDSVFSSLCAQQVEGGSLQVAPCLFQVAFSAVAGPYWVLAVGEDDAGDDYTWAIVSGGQPTEVKETVDGRTFCTTKQGSSFLDTNGSGLWLFSRQPVADTQTIAAMEAKLTEMGIFAGDLLPVEQNGCTYPDSTKY</sequence>
<dbReference type="Proteomes" id="UP001153069">
    <property type="component" value="Unassembled WGS sequence"/>
</dbReference>
<dbReference type="GO" id="GO:0005737">
    <property type="term" value="C:cytoplasm"/>
    <property type="evidence" value="ECO:0007669"/>
    <property type="project" value="TreeGrafter"/>
</dbReference>
<evidence type="ECO:0000313" key="3">
    <source>
        <dbReference type="Proteomes" id="UP001153069"/>
    </source>
</evidence>
<dbReference type="Gene3D" id="2.40.128.20">
    <property type="match status" value="1"/>
</dbReference>
<feature type="chain" id="PRO_5040413767" evidence="1">
    <location>
        <begin position="21"/>
        <end position="263"/>
    </location>
</feature>
<feature type="signal peptide" evidence="1">
    <location>
        <begin position="1"/>
        <end position="20"/>
    </location>
</feature>
<dbReference type="PANTHER" id="PTHR10612:SF34">
    <property type="entry name" value="APOLIPOPROTEIN D"/>
    <property type="match status" value="1"/>
</dbReference>
<dbReference type="GO" id="GO:0006629">
    <property type="term" value="P:lipid metabolic process"/>
    <property type="evidence" value="ECO:0007669"/>
    <property type="project" value="TreeGrafter"/>
</dbReference>
<keyword evidence="1" id="KW-0732">Signal</keyword>
<dbReference type="PANTHER" id="PTHR10612">
    <property type="entry name" value="APOLIPOPROTEIN D"/>
    <property type="match status" value="1"/>
</dbReference>
<accession>A0A9N8ENC3</accession>
<evidence type="ECO:0000256" key="1">
    <source>
        <dbReference type="SAM" id="SignalP"/>
    </source>
</evidence>
<keyword evidence="3" id="KW-1185">Reference proteome</keyword>